<proteinExistence type="predicted"/>
<feature type="transmembrane region" description="Helical" evidence="1">
    <location>
        <begin position="12"/>
        <end position="37"/>
    </location>
</feature>
<evidence type="ECO:0000256" key="1">
    <source>
        <dbReference type="SAM" id="Phobius"/>
    </source>
</evidence>
<reference evidence="2" key="1">
    <citation type="submission" date="2020-03" db="EMBL/GenBank/DDBJ databases">
        <title>The deep terrestrial virosphere.</title>
        <authorList>
            <person name="Holmfeldt K."/>
            <person name="Nilsson E."/>
            <person name="Simone D."/>
            <person name="Lopez-Fernandez M."/>
            <person name="Wu X."/>
            <person name="de Brujin I."/>
            <person name="Lundin D."/>
            <person name="Andersson A."/>
            <person name="Bertilsson S."/>
            <person name="Dopson M."/>
        </authorList>
    </citation>
    <scope>NUCLEOTIDE SEQUENCE</scope>
    <source>
        <strain evidence="2">MM415B00565</strain>
    </source>
</reference>
<evidence type="ECO:0000313" key="2">
    <source>
        <dbReference type="EMBL" id="QJA63932.1"/>
    </source>
</evidence>
<sequence length="86" mass="9374">MNGDTIKPARKILGQNVALLYGTLVAIWTGGWIGILVDSDHIIWAFWGHIEGRLPHLVAIYVACLICGSICAYICGLGLAKKILRK</sequence>
<accession>A0A6M3J4U5</accession>
<name>A0A6M3J4U5_9ZZZZ</name>
<keyword evidence="1" id="KW-1133">Transmembrane helix</keyword>
<feature type="transmembrane region" description="Helical" evidence="1">
    <location>
        <begin position="57"/>
        <end position="80"/>
    </location>
</feature>
<dbReference type="AlphaFoldDB" id="A0A6M3J4U5"/>
<dbReference type="EMBL" id="MT141509">
    <property type="protein sequence ID" value="QJA63932.1"/>
    <property type="molecule type" value="Genomic_DNA"/>
</dbReference>
<organism evidence="2">
    <name type="scientific">viral metagenome</name>
    <dbReference type="NCBI Taxonomy" id="1070528"/>
    <lineage>
        <taxon>unclassified sequences</taxon>
        <taxon>metagenomes</taxon>
        <taxon>organismal metagenomes</taxon>
    </lineage>
</organism>
<gene>
    <name evidence="2" type="ORF">MM415B00565_0016</name>
</gene>
<protein>
    <submittedName>
        <fullName evidence="2">Uncharacterized protein</fullName>
    </submittedName>
</protein>
<keyword evidence="1" id="KW-0812">Transmembrane</keyword>
<keyword evidence="1" id="KW-0472">Membrane</keyword>